<evidence type="ECO:0000313" key="3">
    <source>
        <dbReference type="EMBL" id="MFD0999779.1"/>
    </source>
</evidence>
<evidence type="ECO:0000259" key="2">
    <source>
        <dbReference type="PROSITE" id="PS01031"/>
    </source>
</evidence>
<reference evidence="4" key="1">
    <citation type="journal article" date="2019" name="Int. J. Syst. Evol. Microbiol.">
        <title>The Global Catalogue of Microorganisms (GCM) 10K type strain sequencing project: providing services to taxonomists for standard genome sequencing and annotation.</title>
        <authorList>
            <consortium name="The Broad Institute Genomics Platform"/>
            <consortium name="The Broad Institute Genome Sequencing Center for Infectious Disease"/>
            <person name="Wu L."/>
            <person name="Ma J."/>
        </authorList>
    </citation>
    <scope>NUCLEOTIDE SEQUENCE [LARGE SCALE GENOMIC DNA]</scope>
    <source>
        <strain evidence="4">CCUG 58938</strain>
    </source>
</reference>
<gene>
    <name evidence="3" type="ORF">ACFQ21_10690</name>
</gene>
<evidence type="ECO:0000256" key="1">
    <source>
        <dbReference type="PROSITE-ProRule" id="PRU00285"/>
    </source>
</evidence>
<keyword evidence="4" id="KW-1185">Reference proteome</keyword>
<protein>
    <recommendedName>
        <fullName evidence="2">SHSP domain-containing protein</fullName>
    </recommendedName>
</protein>
<dbReference type="Proteomes" id="UP001597112">
    <property type="component" value="Unassembled WGS sequence"/>
</dbReference>
<sequence>MKKKFQDLLTSVDVLNTLHGGISEPVVTLRQQSGGREVRVRVPGISRDSMQVEIHNNVLSVFYLIPIESEGKKINMPVVVYNKTIPYFIDISAIKADFEENELIVQLPYNELSSGYNRKIQIGEE</sequence>
<dbReference type="InterPro" id="IPR002068">
    <property type="entry name" value="A-crystallin/Hsp20_dom"/>
</dbReference>
<evidence type="ECO:0000313" key="4">
    <source>
        <dbReference type="Proteomes" id="UP001597112"/>
    </source>
</evidence>
<dbReference type="EMBL" id="JBHTKA010000003">
    <property type="protein sequence ID" value="MFD0999779.1"/>
    <property type="molecule type" value="Genomic_DNA"/>
</dbReference>
<dbReference type="Gene3D" id="2.60.40.790">
    <property type="match status" value="1"/>
</dbReference>
<name>A0ABW3K0Z9_9BACT</name>
<accession>A0ABW3K0Z9</accession>
<comment type="caution">
    <text evidence="3">The sequence shown here is derived from an EMBL/GenBank/DDBJ whole genome shotgun (WGS) entry which is preliminary data.</text>
</comment>
<dbReference type="PROSITE" id="PS01031">
    <property type="entry name" value="SHSP"/>
    <property type="match status" value="1"/>
</dbReference>
<organism evidence="3 4">
    <name type="scientific">Ohtaekwangia kribbensis</name>
    <dbReference type="NCBI Taxonomy" id="688913"/>
    <lineage>
        <taxon>Bacteria</taxon>
        <taxon>Pseudomonadati</taxon>
        <taxon>Bacteroidota</taxon>
        <taxon>Cytophagia</taxon>
        <taxon>Cytophagales</taxon>
        <taxon>Fulvivirgaceae</taxon>
        <taxon>Ohtaekwangia</taxon>
    </lineage>
</organism>
<feature type="domain" description="SHSP" evidence="2">
    <location>
        <begin position="17"/>
        <end position="125"/>
    </location>
</feature>
<dbReference type="RefSeq" id="WP_377578783.1">
    <property type="nucleotide sequence ID" value="NZ_JBHTKA010000003.1"/>
</dbReference>
<comment type="similarity">
    <text evidence="1">Belongs to the small heat shock protein (HSP20) family.</text>
</comment>
<dbReference type="CDD" id="cd00298">
    <property type="entry name" value="ACD_sHsps_p23-like"/>
    <property type="match status" value="1"/>
</dbReference>
<dbReference type="SUPFAM" id="SSF49764">
    <property type="entry name" value="HSP20-like chaperones"/>
    <property type="match status" value="1"/>
</dbReference>
<dbReference type="InterPro" id="IPR008978">
    <property type="entry name" value="HSP20-like_chaperone"/>
</dbReference>
<proteinExistence type="inferred from homology"/>